<feature type="domain" description="RNase H type-1" evidence="1">
    <location>
        <begin position="70"/>
        <end position="207"/>
    </location>
</feature>
<proteinExistence type="predicted"/>
<dbReference type="GO" id="GO:0003676">
    <property type="term" value="F:nucleic acid binding"/>
    <property type="evidence" value="ECO:0007669"/>
    <property type="project" value="InterPro"/>
</dbReference>
<dbReference type="PANTHER" id="PTHR48475:SF1">
    <property type="entry name" value="RNASE H TYPE-1 DOMAIN-CONTAINING PROTEIN"/>
    <property type="match status" value="1"/>
</dbReference>
<comment type="caution">
    <text evidence="2">The sequence shown here is derived from an EMBL/GenBank/DDBJ whole genome shotgun (WGS) entry which is preliminary data.</text>
</comment>
<name>A0A0C2VGM2_9BACL</name>
<dbReference type="RefSeq" id="WP_041057935.1">
    <property type="nucleotide sequence ID" value="NZ_JXRR01000014.1"/>
</dbReference>
<dbReference type="InterPro" id="IPR036397">
    <property type="entry name" value="RNaseH_sf"/>
</dbReference>
<accession>A0A0C2VGM2</accession>
<dbReference type="SUPFAM" id="SSF53098">
    <property type="entry name" value="Ribonuclease H-like"/>
    <property type="match status" value="1"/>
</dbReference>
<dbReference type="PATRIC" id="fig|220754.4.peg.2190"/>
<keyword evidence="2" id="KW-0378">Hydrolase</keyword>
<dbReference type="PANTHER" id="PTHR48475">
    <property type="entry name" value="RIBONUCLEASE H"/>
    <property type="match status" value="1"/>
</dbReference>
<evidence type="ECO:0000313" key="3">
    <source>
        <dbReference type="Proteomes" id="UP000031972"/>
    </source>
</evidence>
<dbReference type="Pfam" id="PF13456">
    <property type="entry name" value="RVT_3"/>
    <property type="match status" value="1"/>
</dbReference>
<dbReference type="Proteomes" id="UP000031972">
    <property type="component" value="Unassembled WGS sequence"/>
</dbReference>
<dbReference type="OrthoDB" id="2680098at2"/>
<dbReference type="InterPro" id="IPR002156">
    <property type="entry name" value="RNaseH_domain"/>
</dbReference>
<dbReference type="GO" id="GO:0004523">
    <property type="term" value="F:RNA-DNA hybrid ribonuclease activity"/>
    <property type="evidence" value="ECO:0007669"/>
    <property type="project" value="UniProtKB-EC"/>
</dbReference>
<dbReference type="CDD" id="cd09279">
    <property type="entry name" value="RNase_HI_like"/>
    <property type="match status" value="1"/>
</dbReference>
<evidence type="ECO:0000259" key="1">
    <source>
        <dbReference type="PROSITE" id="PS50879"/>
    </source>
</evidence>
<dbReference type="AlphaFoldDB" id="A0A0C2VGM2"/>
<keyword evidence="3" id="KW-1185">Reference proteome</keyword>
<sequence>MEIRLHFDYKHPTLPSVAFSSDWMHEDVSLKMIQDLEKTGRMKELKIEDDMGQTWTLKEYKKLLSKEEDQIKDVQLYFDGSFNPVSQMAGAGIVLTYTEGNKRYRIRENLLLTHLNTNNEAEYAALYRGLQLCGELGVTHQKIRPYGDSLVVINQLNGEWPCYEKELNNWIDKIEGITKRMSIQLELTAIRRNDNKEADKLASQALEGSVIKSKSEI</sequence>
<protein>
    <submittedName>
        <fullName evidence="2">Ribonuclease H</fullName>
        <ecNumber evidence="2">3.1.26.4</ecNumber>
    </submittedName>
</protein>
<dbReference type="EMBL" id="JXRR01000014">
    <property type="protein sequence ID" value="KIL48007.1"/>
    <property type="molecule type" value="Genomic_DNA"/>
</dbReference>
<dbReference type="NCBIfam" id="NF005822">
    <property type="entry name" value="PRK07708.1"/>
    <property type="match status" value="1"/>
</dbReference>
<gene>
    <name evidence="2" type="ORF">KR50_21740</name>
</gene>
<dbReference type="EC" id="3.1.26.4" evidence="2"/>
<reference evidence="2 3" key="1">
    <citation type="submission" date="2015-01" db="EMBL/GenBank/DDBJ databases">
        <title>Jeotgalibacillus campisalis genome sequencing.</title>
        <authorList>
            <person name="Goh K.M."/>
            <person name="Chan K.-G."/>
            <person name="Yaakop A.S."/>
            <person name="Ee R."/>
            <person name="Gan H.M."/>
            <person name="Chan C.S."/>
        </authorList>
    </citation>
    <scope>NUCLEOTIDE SEQUENCE [LARGE SCALE GENOMIC DNA]</scope>
    <source>
        <strain evidence="2 3">SF-57</strain>
    </source>
</reference>
<evidence type="ECO:0000313" key="2">
    <source>
        <dbReference type="EMBL" id="KIL48007.1"/>
    </source>
</evidence>
<dbReference type="PROSITE" id="PS50879">
    <property type="entry name" value="RNASE_H_1"/>
    <property type="match status" value="1"/>
</dbReference>
<dbReference type="InterPro" id="IPR012337">
    <property type="entry name" value="RNaseH-like_sf"/>
</dbReference>
<organism evidence="2 3">
    <name type="scientific">Jeotgalibacillus campisalis</name>
    <dbReference type="NCBI Taxonomy" id="220754"/>
    <lineage>
        <taxon>Bacteria</taxon>
        <taxon>Bacillati</taxon>
        <taxon>Bacillota</taxon>
        <taxon>Bacilli</taxon>
        <taxon>Bacillales</taxon>
        <taxon>Caryophanaceae</taxon>
        <taxon>Jeotgalibacillus</taxon>
    </lineage>
</organism>
<dbReference type="Gene3D" id="3.30.420.10">
    <property type="entry name" value="Ribonuclease H-like superfamily/Ribonuclease H"/>
    <property type="match status" value="1"/>
</dbReference>